<accession>A0A0R1LNU9</accession>
<feature type="transmembrane region" description="Helical" evidence="1">
    <location>
        <begin position="88"/>
        <end position="110"/>
    </location>
</feature>
<sequence>MSDKGSVSMGHTKPSGLFLLWVGAAISIAEIVTGTLIAPLGWQSGLLAIILGHIIGCFVFLLPAGYLSAQQNQTAINATKSVFGQQGVWLFSLLNAVQLLGWTAVMIVNAQLAMNGISKSLFGYQSVAVMSVIVAVLIIIWLLMDHSWLFKINNVIVVLLAIGMVLMLWTIIHEGRLTSHANLAPISFGTAVELNVTMALSWLPLIGDYTQHTDHPFKTSMASVSGYFVASIAMFALGMLTVILTGQSDFTTVLSHSSMGLIALLIIVFSTVTTTFMDAYSAATNIANLVKTKRVNLVAIGITVLGLLIAMFVSMAYYQNFLYAIGAVFTPLFAILFVSVFLMHQRLSLPLNFIWWVIGVFGYSWLQKLDFFLGTTFFLLLLLGLGVYLTGLVTKKYPLMTD</sequence>
<keyword evidence="1" id="KW-0812">Transmembrane</keyword>
<comment type="caution">
    <text evidence="2">The sequence shown here is derived from an EMBL/GenBank/DDBJ whole genome shotgun (WGS) entry which is preliminary data.</text>
</comment>
<gene>
    <name evidence="2" type="ORF">FD04_GL001578</name>
</gene>
<dbReference type="Gene3D" id="1.10.4160.10">
    <property type="entry name" value="Hydantoin permease"/>
    <property type="match status" value="1"/>
</dbReference>
<feature type="transmembrane region" description="Helical" evidence="1">
    <location>
        <begin position="227"/>
        <end position="247"/>
    </location>
</feature>
<dbReference type="PANTHER" id="PTHR30569:SF0">
    <property type="entry name" value="CYTOSINE PERMEASE"/>
    <property type="match status" value="1"/>
</dbReference>
<keyword evidence="1" id="KW-0472">Membrane</keyword>
<dbReference type="InterPro" id="IPR030191">
    <property type="entry name" value="CodB"/>
</dbReference>
<evidence type="ECO:0000313" key="2">
    <source>
        <dbReference type="EMBL" id="KRK97547.1"/>
    </source>
</evidence>
<dbReference type="Proteomes" id="UP000051160">
    <property type="component" value="Unassembled WGS sequence"/>
</dbReference>
<dbReference type="AlphaFoldDB" id="A0A0R1LNU9"/>
<feature type="transmembrane region" description="Helical" evidence="1">
    <location>
        <begin position="122"/>
        <end position="143"/>
    </location>
</feature>
<feature type="transmembrane region" description="Helical" evidence="1">
    <location>
        <begin position="184"/>
        <end position="206"/>
    </location>
</feature>
<dbReference type="GO" id="GO:0005886">
    <property type="term" value="C:plasma membrane"/>
    <property type="evidence" value="ECO:0007669"/>
    <property type="project" value="TreeGrafter"/>
</dbReference>
<dbReference type="PANTHER" id="PTHR30569">
    <property type="entry name" value="CYTOSINE TRANSPORTER CODB"/>
    <property type="match status" value="1"/>
</dbReference>
<keyword evidence="1" id="KW-1133">Transmembrane helix</keyword>
<keyword evidence="3" id="KW-1185">Reference proteome</keyword>
<dbReference type="PATRIC" id="fig|1423776.4.peg.1597"/>
<dbReference type="NCBIfam" id="TIGR02358">
    <property type="entry name" value="thia_cytX"/>
    <property type="match status" value="1"/>
</dbReference>
<feature type="transmembrane region" description="Helical" evidence="1">
    <location>
        <begin position="295"/>
        <end position="315"/>
    </location>
</feature>
<feature type="transmembrane region" description="Helical" evidence="1">
    <location>
        <begin position="321"/>
        <end position="342"/>
    </location>
</feature>
<dbReference type="GO" id="GO:0015209">
    <property type="term" value="F:cytosine transmembrane transporter activity"/>
    <property type="evidence" value="ECO:0007669"/>
    <property type="project" value="InterPro"/>
</dbReference>
<feature type="transmembrane region" description="Helical" evidence="1">
    <location>
        <begin position="349"/>
        <end position="366"/>
    </location>
</feature>
<protein>
    <submittedName>
        <fullName evidence="2">Purine-cytosine transport protein</fullName>
    </submittedName>
</protein>
<feature type="transmembrane region" description="Helical" evidence="1">
    <location>
        <begin position="155"/>
        <end position="172"/>
    </location>
</feature>
<dbReference type="EMBL" id="AZEE01000029">
    <property type="protein sequence ID" value="KRK97547.1"/>
    <property type="molecule type" value="Genomic_DNA"/>
</dbReference>
<feature type="transmembrane region" description="Helical" evidence="1">
    <location>
        <begin position="46"/>
        <end position="67"/>
    </location>
</feature>
<evidence type="ECO:0000256" key="1">
    <source>
        <dbReference type="SAM" id="Phobius"/>
    </source>
</evidence>
<organism evidence="2 3">
    <name type="scientific">Secundilactobacillus odoratitofui DSM 19909 = JCM 15043</name>
    <dbReference type="NCBI Taxonomy" id="1423776"/>
    <lineage>
        <taxon>Bacteria</taxon>
        <taxon>Bacillati</taxon>
        <taxon>Bacillota</taxon>
        <taxon>Bacilli</taxon>
        <taxon>Lactobacillales</taxon>
        <taxon>Lactobacillaceae</taxon>
        <taxon>Secundilactobacillus</taxon>
    </lineage>
</organism>
<evidence type="ECO:0000313" key="3">
    <source>
        <dbReference type="Proteomes" id="UP000051160"/>
    </source>
</evidence>
<name>A0A0R1LNU9_9LACO</name>
<dbReference type="InterPro" id="IPR012732">
    <property type="entry name" value="Thia_CytX"/>
</dbReference>
<feature type="transmembrane region" description="Helical" evidence="1">
    <location>
        <begin position="372"/>
        <end position="393"/>
    </location>
</feature>
<reference evidence="2 3" key="1">
    <citation type="journal article" date="2015" name="Genome Announc.">
        <title>Expanding the biotechnology potential of lactobacilli through comparative genomics of 213 strains and associated genera.</title>
        <authorList>
            <person name="Sun Z."/>
            <person name="Harris H.M."/>
            <person name="McCann A."/>
            <person name="Guo C."/>
            <person name="Argimon S."/>
            <person name="Zhang W."/>
            <person name="Yang X."/>
            <person name="Jeffery I.B."/>
            <person name="Cooney J.C."/>
            <person name="Kagawa T.F."/>
            <person name="Liu W."/>
            <person name="Song Y."/>
            <person name="Salvetti E."/>
            <person name="Wrobel A."/>
            <person name="Rasinkangas P."/>
            <person name="Parkhill J."/>
            <person name="Rea M.C."/>
            <person name="O'Sullivan O."/>
            <person name="Ritari J."/>
            <person name="Douillard F.P."/>
            <person name="Paul Ross R."/>
            <person name="Yang R."/>
            <person name="Briner A.E."/>
            <person name="Felis G.E."/>
            <person name="de Vos W.M."/>
            <person name="Barrangou R."/>
            <person name="Klaenhammer T.R."/>
            <person name="Caufield P.W."/>
            <person name="Cui Y."/>
            <person name="Zhang H."/>
            <person name="O'Toole P.W."/>
        </authorList>
    </citation>
    <scope>NUCLEOTIDE SEQUENCE [LARGE SCALE GENOMIC DNA]</scope>
    <source>
        <strain evidence="2 3">DSM 19909</strain>
    </source>
</reference>
<feature type="transmembrane region" description="Helical" evidence="1">
    <location>
        <begin position="259"/>
        <end position="283"/>
    </location>
</feature>
<dbReference type="STRING" id="1423776.FD04_GL001578"/>
<feature type="transmembrane region" description="Helical" evidence="1">
    <location>
        <begin position="18"/>
        <end position="40"/>
    </location>
</feature>
<proteinExistence type="predicted"/>